<dbReference type="Proteomes" id="UP001501442">
    <property type="component" value="Unassembled WGS sequence"/>
</dbReference>
<dbReference type="Gene3D" id="3.90.25.10">
    <property type="entry name" value="UDP-galactose 4-epimerase, domain 1"/>
    <property type="match status" value="1"/>
</dbReference>
<accession>A0ABP8URF8</accession>
<name>A0ABP8URF8_9ACTN</name>
<dbReference type="Gene3D" id="3.40.50.720">
    <property type="entry name" value="NAD(P)-binding Rossmann-like Domain"/>
    <property type="match status" value="1"/>
</dbReference>
<dbReference type="InterPro" id="IPR051604">
    <property type="entry name" value="Ergot_Alk_Oxidoreductase"/>
</dbReference>
<dbReference type="InterPro" id="IPR036291">
    <property type="entry name" value="NAD(P)-bd_dom_sf"/>
</dbReference>
<reference evidence="2" key="1">
    <citation type="journal article" date="2019" name="Int. J. Syst. Evol. Microbiol.">
        <title>The Global Catalogue of Microorganisms (GCM) 10K type strain sequencing project: providing services to taxonomists for standard genome sequencing and annotation.</title>
        <authorList>
            <consortium name="The Broad Institute Genomics Platform"/>
            <consortium name="The Broad Institute Genome Sequencing Center for Infectious Disease"/>
            <person name="Wu L."/>
            <person name="Ma J."/>
        </authorList>
    </citation>
    <scope>NUCLEOTIDE SEQUENCE [LARGE SCALE GENOMIC DNA]</scope>
    <source>
        <strain evidence="2">JCM 17939</strain>
    </source>
</reference>
<keyword evidence="2" id="KW-1185">Reference proteome</keyword>
<dbReference type="PANTHER" id="PTHR43162">
    <property type="match status" value="1"/>
</dbReference>
<comment type="caution">
    <text evidence="1">The sequence shown here is derived from an EMBL/GenBank/DDBJ whole genome shotgun (WGS) entry which is preliminary data.</text>
</comment>
<organism evidence="1 2">
    <name type="scientific">Actinoallomurus vinaceus</name>
    <dbReference type="NCBI Taxonomy" id="1080074"/>
    <lineage>
        <taxon>Bacteria</taxon>
        <taxon>Bacillati</taxon>
        <taxon>Actinomycetota</taxon>
        <taxon>Actinomycetes</taxon>
        <taxon>Streptosporangiales</taxon>
        <taxon>Thermomonosporaceae</taxon>
        <taxon>Actinoallomurus</taxon>
    </lineage>
</organism>
<protein>
    <submittedName>
        <fullName evidence="1">NAD(P)H-binding protein</fullName>
    </submittedName>
</protein>
<dbReference type="RefSeq" id="WP_345439852.1">
    <property type="nucleotide sequence ID" value="NZ_BAABHK010000018.1"/>
</dbReference>
<proteinExistence type="predicted"/>
<evidence type="ECO:0000313" key="1">
    <source>
        <dbReference type="EMBL" id="GAA4636882.1"/>
    </source>
</evidence>
<evidence type="ECO:0000313" key="2">
    <source>
        <dbReference type="Proteomes" id="UP001501442"/>
    </source>
</evidence>
<dbReference type="SUPFAM" id="SSF51735">
    <property type="entry name" value="NAD(P)-binding Rossmann-fold domains"/>
    <property type="match status" value="1"/>
</dbReference>
<dbReference type="PANTHER" id="PTHR43162:SF1">
    <property type="entry name" value="PRESTALK A DIFFERENTIATION PROTEIN A"/>
    <property type="match status" value="1"/>
</dbReference>
<gene>
    <name evidence="1" type="ORF">GCM10023196_088410</name>
</gene>
<dbReference type="EMBL" id="BAABHK010000018">
    <property type="protein sequence ID" value="GAA4636882.1"/>
    <property type="molecule type" value="Genomic_DNA"/>
</dbReference>
<sequence length="282" mass="29647">MTQITRDGKTILVLGGTGKTGRRVAERLKARGLPVRVGSRSGSPPFDWTDPGTWAPALDGAAAAYLAYQPDLAVPGAVDAIRGLTETALAGGTRRLVLLSGRGEEEARACEKVLADAGAEWTVLRCAWFAQNFSEGALTDPVREGEVVLPPGDVGEPFVDVDDIADVAFAALTEDGHTGELYELTGPRLLTFADAVAGIAEATGRDIRYASVAPDAFAAGLRAQGVPAEAVDLLTYLFTTLFDGRNAHLGDGVQRALGRPPADFRDFARRTAATGIWNGAEQ</sequence>